<accession>A0A9P0QRE1</accession>
<feature type="binding site" evidence="2">
    <location>
        <position position="287"/>
    </location>
    <ligand>
        <name>Zn(2+)</name>
        <dbReference type="ChEBI" id="CHEBI:29105"/>
        <label>2</label>
    </ligand>
</feature>
<evidence type="ECO:0000256" key="1">
    <source>
        <dbReference type="PIRSR" id="PIRSR628651-50"/>
    </source>
</evidence>
<dbReference type="InterPro" id="IPR011011">
    <property type="entry name" value="Znf_FYVE_PHD"/>
</dbReference>
<evidence type="ECO:0008006" key="7">
    <source>
        <dbReference type="Google" id="ProtNLM"/>
    </source>
</evidence>
<feature type="binding site" evidence="2">
    <location>
        <position position="276"/>
    </location>
    <ligand>
        <name>Zn(2+)</name>
        <dbReference type="ChEBI" id="CHEBI:29105"/>
        <label>1</label>
    </ligand>
</feature>
<feature type="binding site" evidence="2">
    <location>
        <position position="324"/>
    </location>
    <ligand>
        <name>Zn(2+)</name>
        <dbReference type="ChEBI" id="CHEBI:29105"/>
        <label>2</label>
    </ligand>
</feature>
<dbReference type="Proteomes" id="UP000837801">
    <property type="component" value="Unassembled WGS sequence"/>
</dbReference>
<evidence type="ECO:0000256" key="3">
    <source>
        <dbReference type="SAM" id="Coils"/>
    </source>
</evidence>
<dbReference type="GO" id="GO:0000123">
    <property type="term" value="C:histone acetyltransferase complex"/>
    <property type="evidence" value="ECO:0007669"/>
    <property type="project" value="TreeGrafter"/>
</dbReference>
<dbReference type="GO" id="GO:0005634">
    <property type="term" value="C:nucleus"/>
    <property type="evidence" value="ECO:0007669"/>
    <property type="project" value="TreeGrafter"/>
</dbReference>
<dbReference type="AlphaFoldDB" id="A0A9P0QRE1"/>
<gene>
    <name evidence="5" type="ORF">CLIB1423_09S00826</name>
</gene>
<evidence type="ECO:0000256" key="4">
    <source>
        <dbReference type="SAM" id="MobiDB-lite"/>
    </source>
</evidence>
<dbReference type="SUPFAM" id="SSF57903">
    <property type="entry name" value="FYVE/PHD zinc finger"/>
    <property type="match status" value="1"/>
</dbReference>
<dbReference type="EMBL" id="CAKXYY010000009">
    <property type="protein sequence ID" value="CAH2353011.1"/>
    <property type="molecule type" value="Genomic_DNA"/>
</dbReference>
<feature type="binding site" evidence="2">
    <location>
        <position position="293"/>
    </location>
    <ligand>
        <name>Zn(2+)</name>
        <dbReference type="ChEBI" id="CHEBI:29105"/>
        <label>2</label>
    </ligand>
</feature>
<feature type="site" description="Histone H3K4me3 binding" evidence="1">
    <location>
        <position position="284"/>
    </location>
</feature>
<feature type="compositionally biased region" description="Basic and acidic residues" evidence="4">
    <location>
        <begin position="221"/>
        <end position="234"/>
    </location>
</feature>
<protein>
    <recommendedName>
        <fullName evidence="7">Zinc finger PHD-type domain-containing protein</fullName>
    </recommendedName>
</protein>
<evidence type="ECO:0000313" key="5">
    <source>
        <dbReference type="EMBL" id="CAH2353011.1"/>
    </source>
</evidence>
<feature type="binding site" evidence="2">
    <location>
        <position position="303"/>
    </location>
    <ligand>
        <name>Zn(2+)</name>
        <dbReference type="ChEBI" id="CHEBI:29105"/>
        <label>1</label>
    </ligand>
</feature>
<feature type="site" description="Histone H3K4me3 binding" evidence="1">
    <location>
        <position position="298"/>
    </location>
</feature>
<dbReference type="Gene3D" id="3.30.40.10">
    <property type="entry name" value="Zinc/RING finger domain, C3HC4 (zinc finger)"/>
    <property type="match status" value="1"/>
</dbReference>
<dbReference type="InterPro" id="IPR028651">
    <property type="entry name" value="ING_fam"/>
</dbReference>
<proteinExistence type="predicted"/>
<keyword evidence="3" id="KW-0175">Coiled coil</keyword>
<name>A0A9P0QRE1_9ASCO</name>
<reference evidence="5" key="1">
    <citation type="submission" date="2022-03" db="EMBL/GenBank/DDBJ databases">
        <authorList>
            <person name="Legras J.-L."/>
            <person name="Devillers H."/>
            <person name="Grondin C."/>
        </authorList>
    </citation>
    <scope>NUCLEOTIDE SEQUENCE</scope>
    <source>
        <strain evidence="5">CLIB 1423</strain>
    </source>
</reference>
<dbReference type="GO" id="GO:0006355">
    <property type="term" value="P:regulation of DNA-templated transcription"/>
    <property type="evidence" value="ECO:0007669"/>
    <property type="project" value="TreeGrafter"/>
</dbReference>
<comment type="caution">
    <text evidence="5">The sequence shown here is derived from an EMBL/GenBank/DDBJ whole genome shotgun (WGS) entry which is preliminary data.</text>
</comment>
<feature type="binding site" evidence="2">
    <location>
        <position position="300"/>
    </location>
    <ligand>
        <name>Zn(2+)</name>
        <dbReference type="ChEBI" id="CHEBI:29105"/>
        <label>1</label>
    </ligand>
</feature>
<dbReference type="GO" id="GO:0046872">
    <property type="term" value="F:metal ion binding"/>
    <property type="evidence" value="ECO:0007669"/>
    <property type="project" value="UniProtKB-KW"/>
</dbReference>
<organism evidence="5 6">
    <name type="scientific">[Candida] railenensis</name>
    <dbReference type="NCBI Taxonomy" id="45579"/>
    <lineage>
        <taxon>Eukaryota</taxon>
        <taxon>Fungi</taxon>
        <taxon>Dikarya</taxon>
        <taxon>Ascomycota</taxon>
        <taxon>Saccharomycotina</taxon>
        <taxon>Pichiomycetes</taxon>
        <taxon>Debaryomycetaceae</taxon>
        <taxon>Kurtzmaniella</taxon>
    </lineage>
</organism>
<feature type="binding site" evidence="2">
    <location>
        <position position="274"/>
    </location>
    <ligand>
        <name>Zn(2+)</name>
        <dbReference type="ChEBI" id="CHEBI:29105"/>
        <label>1</label>
    </ligand>
</feature>
<sequence>MESVISVIQHSASINNAFISTVDHLPCDVIRSLWLMQSCNIASNTFKTALDHLMQQIQKDPVQCRKNPETISKLIYLKEKIRNMDSEALQESRALYNQLVTHRTSLVEELNQLMSLGSVSRSENGDSSNELEKVEKIEEEKFSSEITAENLKQQLLDHYNHNPLKSQVEALKEQEEHKKELAAAAITAQEHLHLKSKKKSKAFQNSSTRPKVKLILKIPQKGKDAKSRLKKQELTQEMSKSKHSKHPAQKPKPQPEPEPEPEVLVEPEDTNLYCFCKQPSSGDMIGCDNEYSCPNGDWFHYKCVGLLSKVEALKYSSGKEKWFCSDGCRQIFQDRQSRKKKKKSKRW</sequence>
<dbReference type="PANTHER" id="PTHR10333:SF94">
    <property type="entry name" value="FINGER DOMAIN PROTEIN, PUTATIVE (AFU_ORTHOLOGUE AFUA_3G11940)-RELATED"/>
    <property type="match status" value="1"/>
</dbReference>
<evidence type="ECO:0000313" key="6">
    <source>
        <dbReference type="Proteomes" id="UP000837801"/>
    </source>
</evidence>
<feature type="region of interest" description="Disordered" evidence="4">
    <location>
        <begin position="193"/>
        <end position="263"/>
    </location>
</feature>
<feature type="binding site" evidence="2">
    <location>
        <position position="328"/>
    </location>
    <ligand>
        <name>Zn(2+)</name>
        <dbReference type="ChEBI" id="CHEBI:29105"/>
        <label>2</label>
    </ligand>
</feature>
<keyword evidence="6" id="KW-1185">Reference proteome</keyword>
<keyword evidence="2" id="KW-0862">Zinc</keyword>
<keyword evidence="2" id="KW-0479">Metal-binding</keyword>
<dbReference type="InterPro" id="IPR013083">
    <property type="entry name" value="Znf_RING/FYVE/PHD"/>
</dbReference>
<dbReference type="PANTHER" id="PTHR10333">
    <property type="entry name" value="INHIBITOR OF GROWTH PROTEIN"/>
    <property type="match status" value="1"/>
</dbReference>
<evidence type="ECO:0000256" key="2">
    <source>
        <dbReference type="PIRSR" id="PIRSR628651-51"/>
    </source>
</evidence>
<feature type="site" description="Histone H3K4me3 binding" evidence="1">
    <location>
        <position position="273"/>
    </location>
</feature>
<feature type="coiled-coil region" evidence="3">
    <location>
        <begin position="134"/>
        <end position="184"/>
    </location>
</feature>
<dbReference type="GO" id="GO:0004402">
    <property type="term" value="F:histone acetyltransferase activity"/>
    <property type="evidence" value="ECO:0007669"/>
    <property type="project" value="TreeGrafter"/>
</dbReference>
<dbReference type="OrthoDB" id="5411773at2759"/>
<feature type="site" description="Histone H3K4me3 binding" evidence="1">
    <location>
        <position position="288"/>
    </location>
</feature>